<dbReference type="EMBL" id="JACRUN010000006">
    <property type="protein sequence ID" value="MBC5835393.1"/>
    <property type="molecule type" value="Genomic_DNA"/>
</dbReference>
<reference evidence="2 3" key="1">
    <citation type="submission" date="2020-08" db="EMBL/GenBank/DDBJ databases">
        <title>Description of novel Flavobacterium F-408 isolate.</title>
        <authorList>
            <person name="Saticioglu I.B."/>
            <person name="Duman M."/>
            <person name="Altun S."/>
        </authorList>
    </citation>
    <scope>NUCLEOTIDE SEQUENCE [LARGE SCALE GENOMIC DNA]</scope>
    <source>
        <strain evidence="2 3">F-408</strain>
    </source>
</reference>
<dbReference type="InterPro" id="IPR012334">
    <property type="entry name" value="Pectin_lyas_fold"/>
</dbReference>
<evidence type="ECO:0000313" key="2">
    <source>
        <dbReference type="EMBL" id="MBC5835393.1"/>
    </source>
</evidence>
<accession>A0ABR7J041</accession>
<evidence type="ECO:0000313" key="3">
    <source>
        <dbReference type="Proteomes" id="UP000605990"/>
    </source>
</evidence>
<gene>
    <name evidence="2" type="ORF">H8R27_10910</name>
</gene>
<dbReference type="Gene3D" id="2.160.20.10">
    <property type="entry name" value="Single-stranded right-handed beta-helix, Pectin lyase-like"/>
    <property type="match status" value="1"/>
</dbReference>
<keyword evidence="3" id="KW-1185">Reference proteome</keyword>
<dbReference type="Proteomes" id="UP000605990">
    <property type="component" value="Unassembled WGS sequence"/>
</dbReference>
<protein>
    <recommendedName>
        <fullName evidence="1">Rhamnogalacturonase A/B/Epimerase-like pectate lyase domain-containing protein</fullName>
    </recommendedName>
</protein>
<dbReference type="InterPro" id="IPR024535">
    <property type="entry name" value="RHGA/B-epi-like_pectate_lyase"/>
</dbReference>
<proteinExistence type="predicted"/>
<organism evidence="2 3">
    <name type="scientific">Flavobacterium bernardetii</name>
    <dbReference type="NCBI Taxonomy" id="2813823"/>
    <lineage>
        <taxon>Bacteria</taxon>
        <taxon>Pseudomonadati</taxon>
        <taxon>Bacteroidota</taxon>
        <taxon>Flavobacteriia</taxon>
        <taxon>Flavobacteriales</taxon>
        <taxon>Flavobacteriaceae</taxon>
        <taxon>Flavobacterium</taxon>
    </lineage>
</organism>
<dbReference type="RefSeq" id="WP_166125833.1">
    <property type="nucleotide sequence ID" value="NZ_JAANOQ010000002.1"/>
</dbReference>
<dbReference type="Pfam" id="PF12708">
    <property type="entry name" value="Pect-lyase_RHGA_epim"/>
    <property type="match status" value="1"/>
</dbReference>
<dbReference type="SUPFAM" id="SSF51126">
    <property type="entry name" value="Pectin lyase-like"/>
    <property type="match status" value="1"/>
</dbReference>
<sequence>MRKILFITFFIISNSILSQSNCNCLQATDYGVLPDGTTDNTSAIQTLLNQASIDGNALCFKKGVYLIASTITVPAGVTIVGAGRGSNPNATPYNGTIFKYTGNNDAIVISGSNVTLDNFIVYGYGSAPVNGIKVLANNGLVESVVLNKMLIHGFISGTSLGLIAQNNGGIAYCSFYDVRIRYAKTGIEIKEVDQSSFVNSNNFFHGVVSGGSFDYALLVNGGNNNVFWGTDFDVLSCQNSVIHVNNGQIIGENLRIEANLQPIDKPVIFFSQTSSQSKITGLYGGGLIKNLGNNDVVLSSPNSFGEVSPTENLLLNSSFQTYNSSFVPDFWTISNANVTTNILANENIIGSKIVELTLPAGQSTEFNIDTNFNPKIGSNQKYTYANYSILAKTNQANRVKVTYNSAYGMVTSIPHSGSELWETIGLQAIANGISTQPKVIIDNTSGTEALKVELTSPSFNFGLSIPPRLPANINTQGGVISGVLSHSLSNNYSFISGTSYLVLPKQGNYFIISGSNINISRINHLTADKFIKGTVITLIFNNSGISVSSGAYLNLKSGFTSTAANTSLTLISNGVGTWREVNRNN</sequence>
<comment type="caution">
    <text evidence="2">The sequence shown here is derived from an EMBL/GenBank/DDBJ whole genome shotgun (WGS) entry which is preliminary data.</text>
</comment>
<feature type="domain" description="Rhamnogalacturonase A/B/Epimerase-like pectate lyase" evidence="1">
    <location>
        <begin position="27"/>
        <end position="256"/>
    </location>
</feature>
<evidence type="ECO:0000259" key="1">
    <source>
        <dbReference type="Pfam" id="PF12708"/>
    </source>
</evidence>
<name>A0ABR7J041_9FLAO</name>
<dbReference type="InterPro" id="IPR011050">
    <property type="entry name" value="Pectin_lyase_fold/virulence"/>
</dbReference>